<feature type="transmembrane region" description="Helical" evidence="1">
    <location>
        <begin position="220"/>
        <end position="238"/>
    </location>
</feature>
<dbReference type="Proteomes" id="UP001497527">
    <property type="component" value="Unassembled WGS sequence"/>
</dbReference>
<comment type="caution">
    <text evidence="2">The sequence shown here is derived from an EMBL/GenBank/DDBJ whole genome shotgun (WGS) entry which is preliminary data.</text>
</comment>
<dbReference type="EMBL" id="CAXJIO010000016">
    <property type="protein sequence ID" value="CAL2104414.1"/>
    <property type="molecule type" value="Genomic_DNA"/>
</dbReference>
<evidence type="ECO:0000256" key="1">
    <source>
        <dbReference type="SAM" id="Phobius"/>
    </source>
</evidence>
<accession>A0ABM9PFM2</accession>
<keyword evidence="1" id="KW-1133">Transmembrane helix</keyword>
<evidence type="ECO:0000313" key="3">
    <source>
        <dbReference type="Proteomes" id="UP001497527"/>
    </source>
</evidence>
<sequence length="265" mass="30570">MLDFYVNSSIHVALAVYCLVRVTESYFDLSYNEPLDWFIFFGTITGYNFVKYAGIAKLHHHSLTTHLKIIQIFSLICFFVLIYFTLQLSIQTVLFLTPLALLTLLYAIPFLGGFQKNLRSISYIKVIVVAFVWAGITVLLPLHDVGYDCFGEKSLLVFFQRFLFVFTLILPFDIRDAKYDVLSLQTIPIKIGVNNTKLFGGLLLVLCVMLEFFITNSFQLRKTFLLTSLLFFILLIKANESQPKYYSSFIVEAIPIVWFVFLSFL</sequence>
<feature type="transmembrane region" description="Helical" evidence="1">
    <location>
        <begin position="195"/>
        <end position="214"/>
    </location>
</feature>
<evidence type="ECO:0008006" key="4">
    <source>
        <dbReference type="Google" id="ProtNLM"/>
    </source>
</evidence>
<keyword evidence="1" id="KW-0812">Transmembrane</keyword>
<keyword evidence="3" id="KW-1185">Reference proteome</keyword>
<dbReference type="RefSeq" id="WP_348718748.1">
    <property type="nucleotide sequence ID" value="NZ_CAXJIO010000016.1"/>
</dbReference>
<feature type="transmembrane region" description="Helical" evidence="1">
    <location>
        <begin position="245"/>
        <end position="264"/>
    </location>
</feature>
<keyword evidence="1" id="KW-0472">Membrane</keyword>
<reference evidence="2 3" key="1">
    <citation type="submission" date="2024-05" db="EMBL/GenBank/DDBJ databases">
        <authorList>
            <person name="Duchaud E."/>
        </authorList>
    </citation>
    <scope>NUCLEOTIDE SEQUENCE [LARGE SCALE GENOMIC DNA]</scope>
    <source>
        <strain evidence="2">Ena-SAMPLE-TAB-13-05-2024-13:56:06:370-140308</strain>
    </source>
</reference>
<organism evidence="2 3">
    <name type="scientific">Tenacibaculum polynesiense</name>
    <dbReference type="NCBI Taxonomy" id="3137857"/>
    <lineage>
        <taxon>Bacteria</taxon>
        <taxon>Pseudomonadati</taxon>
        <taxon>Bacteroidota</taxon>
        <taxon>Flavobacteriia</taxon>
        <taxon>Flavobacteriales</taxon>
        <taxon>Flavobacteriaceae</taxon>
        <taxon>Tenacibaculum</taxon>
    </lineage>
</organism>
<feature type="transmembrane region" description="Helical" evidence="1">
    <location>
        <begin position="155"/>
        <end position="174"/>
    </location>
</feature>
<feature type="transmembrane region" description="Helical" evidence="1">
    <location>
        <begin position="123"/>
        <end position="143"/>
    </location>
</feature>
<feature type="transmembrane region" description="Helical" evidence="1">
    <location>
        <begin position="67"/>
        <end position="86"/>
    </location>
</feature>
<feature type="transmembrane region" description="Helical" evidence="1">
    <location>
        <begin position="37"/>
        <end position="55"/>
    </location>
</feature>
<evidence type="ECO:0000313" key="2">
    <source>
        <dbReference type="EMBL" id="CAL2104414.1"/>
    </source>
</evidence>
<proteinExistence type="predicted"/>
<name>A0ABM9PFM2_9FLAO</name>
<protein>
    <recommendedName>
        <fullName evidence="4">Prenyltransferase</fullName>
    </recommendedName>
</protein>
<gene>
    <name evidence="2" type="ORF">T190423A01A_70107</name>
</gene>
<feature type="transmembrane region" description="Helical" evidence="1">
    <location>
        <begin position="92"/>
        <end position="111"/>
    </location>
</feature>